<dbReference type="InterPro" id="IPR008880">
    <property type="entry name" value="Trigger_fac_C"/>
</dbReference>
<evidence type="ECO:0000256" key="14">
    <source>
        <dbReference type="RuleBase" id="RU003914"/>
    </source>
</evidence>
<gene>
    <name evidence="12 17" type="primary">tig</name>
    <name evidence="17" type="ORF">KTH90_21295</name>
</gene>
<comment type="caution">
    <text evidence="17">The sequence shown here is derived from an EMBL/GenBank/DDBJ whole genome shotgun (WGS) entry which is preliminary data.</text>
</comment>
<evidence type="ECO:0000256" key="7">
    <source>
        <dbReference type="ARBA" id="ARBA00023186"/>
    </source>
</evidence>
<dbReference type="EMBL" id="JAHQCX010000020">
    <property type="protein sequence ID" value="MBU9728531.1"/>
    <property type="molecule type" value="Genomic_DNA"/>
</dbReference>
<comment type="function">
    <text evidence="10 12">Involved in protein export. Acts as a chaperone by maintaining the newly synthesized protein in an open conformation. Functions as a peptidyl-prolyl cis-trans isomerase.</text>
</comment>
<dbReference type="NCBIfam" id="TIGR00115">
    <property type="entry name" value="tig"/>
    <property type="match status" value="1"/>
</dbReference>
<dbReference type="SUPFAM" id="SSF102735">
    <property type="entry name" value="Trigger factor ribosome-binding domain"/>
    <property type="match status" value="1"/>
</dbReference>
<comment type="catalytic activity">
    <reaction evidence="1 12 13">
        <text>[protein]-peptidylproline (omega=180) = [protein]-peptidylproline (omega=0)</text>
        <dbReference type="Rhea" id="RHEA:16237"/>
        <dbReference type="Rhea" id="RHEA-COMP:10747"/>
        <dbReference type="Rhea" id="RHEA-COMP:10748"/>
        <dbReference type="ChEBI" id="CHEBI:83833"/>
        <dbReference type="ChEBI" id="CHEBI:83834"/>
        <dbReference type="EC" id="5.2.1.8"/>
    </reaction>
</comment>
<dbReference type="Pfam" id="PF00254">
    <property type="entry name" value="FKBP_C"/>
    <property type="match status" value="1"/>
</dbReference>
<proteinExistence type="inferred from homology"/>
<keyword evidence="7 12" id="KW-0143">Chaperone</keyword>
<organism evidence="17 18">
    <name type="scientific">Diplocloster modestus</name>
    <dbReference type="NCBI Taxonomy" id="2850322"/>
    <lineage>
        <taxon>Bacteria</taxon>
        <taxon>Bacillati</taxon>
        <taxon>Bacillota</taxon>
        <taxon>Clostridia</taxon>
        <taxon>Lachnospirales</taxon>
        <taxon>Lachnospiraceae</taxon>
        <taxon>Diplocloster</taxon>
    </lineage>
</organism>
<dbReference type="SUPFAM" id="SSF54534">
    <property type="entry name" value="FKBP-like"/>
    <property type="match status" value="1"/>
</dbReference>
<accession>A0ABS6KDF0</accession>
<dbReference type="HAMAP" id="MF_00303">
    <property type="entry name" value="Trigger_factor_Tig"/>
    <property type="match status" value="1"/>
</dbReference>
<dbReference type="Gene3D" id="1.10.3120.10">
    <property type="entry name" value="Trigger factor, C-terminal domain"/>
    <property type="match status" value="1"/>
</dbReference>
<evidence type="ECO:0000256" key="1">
    <source>
        <dbReference type="ARBA" id="ARBA00000971"/>
    </source>
</evidence>
<evidence type="ECO:0000256" key="3">
    <source>
        <dbReference type="ARBA" id="ARBA00013194"/>
    </source>
</evidence>
<evidence type="ECO:0000256" key="13">
    <source>
        <dbReference type="PROSITE-ProRule" id="PRU00277"/>
    </source>
</evidence>
<dbReference type="Gene3D" id="3.30.70.1050">
    <property type="entry name" value="Trigger factor ribosome-binding domain"/>
    <property type="match status" value="1"/>
</dbReference>
<feature type="domain" description="PPIase FKBP-type" evidence="16">
    <location>
        <begin position="163"/>
        <end position="248"/>
    </location>
</feature>
<evidence type="ECO:0000256" key="11">
    <source>
        <dbReference type="ARBA" id="ARBA00029986"/>
    </source>
</evidence>
<dbReference type="GO" id="GO:0003755">
    <property type="term" value="F:peptidyl-prolyl cis-trans isomerase activity"/>
    <property type="evidence" value="ECO:0007669"/>
    <property type="project" value="UniProtKB-EC"/>
</dbReference>
<evidence type="ECO:0000256" key="4">
    <source>
        <dbReference type="ARBA" id="ARBA00016902"/>
    </source>
</evidence>
<evidence type="ECO:0000313" key="17">
    <source>
        <dbReference type="EMBL" id="MBU9728531.1"/>
    </source>
</evidence>
<keyword evidence="12" id="KW-0963">Cytoplasm</keyword>
<dbReference type="SUPFAM" id="SSF109998">
    <property type="entry name" value="Triger factor/SurA peptide-binding domain-like"/>
    <property type="match status" value="1"/>
</dbReference>
<dbReference type="RefSeq" id="WP_158353003.1">
    <property type="nucleotide sequence ID" value="NZ_JAHQCX010000020.1"/>
</dbReference>
<keyword evidence="5 12" id="KW-0132">Cell division</keyword>
<evidence type="ECO:0000256" key="12">
    <source>
        <dbReference type="HAMAP-Rule" id="MF_00303"/>
    </source>
</evidence>
<dbReference type="EC" id="5.2.1.8" evidence="3 12"/>
<keyword evidence="18" id="KW-1185">Reference proteome</keyword>
<keyword evidence="15" id="KW-0175">Coiled coil</keyword>
<evidence type="ECO:0000256" key="9">
    <source>
        <dbReference type="ARBA" id="ARBA00023306"/>
    </source>
</evidence>
<dbReference type="InterPro" id="IPR037041">
    <property type="entry name" value="Trigger_fac_C_sf"/>
</dbReference>
<dbReference type="InterPro" id="IPR008881">
    <property type="entry name" value="Trigger_fac_ribosome-bd_bac"/>
</dbReference>
<sequence length="430" mass="48458">MSLQVEKLEKNMAKLTLEATAEELEGALQKAYLKQKSNISVPGFRKGKVPRQMIEKMYGPEIFYEDAANILIPDVYGKETEECDLEIVSQPEIDVVQLEKGKPFIFTALVALKPEVTLGEYKGIEVEAVSAEVTDDEISAELDKERENNARTITVDDRAVQDGDMTTIDFEGFVDGVPFDGGKGTDYPLVIGSHSFIDTFEEQLIGKNIGEEVEVNVTFPEEYQAKELAGQPALFKVTVKEIKVKELPEADDDFAQDVSEFDTLDEYKADIKAKLQEKKEKDAKTAKEDAVIDKIVENASMEIPDAMIDTQTRQMVEDFARRIQMQGLSMEQYMQFTGSTPDQMLEQMKPQALKRIQTRLVLEAITEAEKIEATEEELQKEIEKMAEMYKMEADKLKEALSDYERTSMMKDIAVQKAVDFVAEAAVETAK</sequence>
<keyword evidence="6 12" id="KW-0697">Rotamase</keyword>
<dbReference type="PANTHER" id="PTHR30560:SF3">
    <property type="entry name" value="TRIGGER FACTOR-LIKE PROTEIN TIG, CHLOROPLASTIC"/>
    <property type="match status" value="1"/>
</dbReference>
<dbReference type="InterPro" id="IPR027304">
    <property type="entry name" value="Trigger_fact/SurA_dom_sf"/>
</dbReference>
<evidence type="ECO:0000256" key="15">
    <source>
        <dbReference type="SAM" id="Coils"/>
    </source>
</evidence>
<evidence type="ECO:0000256" key="8">
    <source>
        <dbReference type="ARBA" id="ARBA00023235"/>
    </source>
</evidence>
<dbReference type="Gene3D" id="3.10.50.40">
    <property type="match status" value="1"/>
</dbReference>
<dbReference type="PIRSF" id="PIRSF003095">
    <property type="entry name" value="Trigger_factor"/>
    <property type="match status" value="1"/>
</dbReference>
<dbReference type="InterPro" id="IPR046357">
    <property type="entry name" value="PPIase_dom_sf"/>
</dbReference>
<dbReference type="InterPro" id="IPR005215">
    <property type="entry name" value="Trig_fac"/>
</dbReference>
<evidence type="ECO:0000256" key="6">
    <source>
        <dbReference type="ARBA" id="ARBA00023110"/>
    </source>
</evidence>
<evidence type="ECO:0000313" key="18">
    <source>
        <dbReference type="Proteomes" id="UP001314681"/>
    </source>
</evidence>
<keyword evidence="9 12" id="KW-0131">Cell cycle</keyword>
<dbReference type="InterPro" id="IPR036611">
    <property type="entry name" value="Trigger_fac_ribosome-bd_sf"/>
</dbReference>
<dbReference type="PANTHER" id="PTHR30560">
    <property type="entry name" value="TRIGGER FACTOR CHAPERONE AND PEPTIDYL-PROLYL CIS/TRANS ISOMERASE"/>
    <property type="match status" value="1"/>
</dbReference>
<evidence type="ECO:0000256" key="10">
    <source>
        <dbReference type="ARBA" id="ARBA00024849"/>
    </source>
</evidence>
<dbReference type="Pfam" id="PF05698">
    <property type="entry name" value="Trigger_C"/>
    <property type="match status" value="1"/>
</dbReference>
<keyword evidence="8 12" id="KW-0413">Isomerase</keyword>
<name>A0ABS6KDF0_9FIRM</name>
<dbReference type="Proteomes" id="UP001314681">
    <property type="component" value="Unassembled WGS sequence"/>
</dbReference>
<dbReference type="Pfam" id="PF05697">
    <property type="entry name" value="Trigger_N"/>
    <property type="match status" value="1"/>
</dbReference>
<comment type="domain">
    <text evidence="12">Consists of 3 domains; the N-terminus binds the ribosome, the middle domain has PPIase activity, while the C-terminus has intrinsic chaperone activity on its own.</text>
</comment>
<protein>
    <recommendedName>
        <fullName evidence="4 12">Trigger factor</fullName>
        <shortName evidence="12">TF</shortName>
        <ecNumber evidence="3 12">5.2.1.8</ecNumber>
    </recommendedName>
    <alternativeName>
        <fullName evidence="11 12">PPIase</fullName>
    </alternativeName>
</protein>
<dbReference type="PROSITE" id="PS50059">
    <property type="entry name" value="FKBP_PPIASE"/>
    <property type="match status" value="1"/>
</dbReference>
<comment type="subcellular location">
    <subcellularLocation>
        <location evidence="12">Cytoplasm</location>
    </subcellularLocation>
    <text evidence="12">About half TF is bound to the ribosome near the polypeptide exit tunnel while the other half is free in the cytoplasm.</text>
</comment>
<evidence type="ECO:0000256" key="5">
    <source>
        <dbReference type="ARBA" id="ARBA00022618"/>
    </source>
</evidence>
<evidence type="ECO:0000259" key="16">
    <source>
        <dbReference type="PROSITE" id="PS50059"/>
    </source>
</evidence>
<dbReference type="InterPro" id="IPR001179">
    <property type="entry name" value="PPIase_FKBP_dom"/>
</dbReference>
<reference evidence="17 18" key="1">
    <citation type="submission" date="2021-06" db="EMBL/GenBank/DDBJ databases">
        <title>Description of novel taxa of the family Lachnospiraceae.</title>
        <authorList>
            <person name="Chaplin A.V."/>
            <person name="Sokolova S.R."/>
            <person name="Pikina A.P."/>
            <person name="Korzhanova M."/>
            <person name="Belova V."/>
            <person name="Korostin D."/>
            <person name="Efimov B.A."/>
        </authorList>
    </citation>
    <scope>NUCLEOTIDE SEQUENCE [LARGE SCALE GENOMIC DNA]</scope>
    <source>
        <strain evidence="17 18">ASD4241</strain>
    </source>
</reference>
<evidence type="ECO:0000256" key="2">
    <source>
        <dbReference type="ARBA" id="ARBA00005464"/>
    </source>
</evidence>
<comment type="similarity">
    <text evidence="2 12 14">Belongs to the FKBP-type PPIase family. Tig subfamily.</text>
</comment>
<feature type="coiled-coil region" evidence="15">
    <location>
        <begin position="361"/>
        <end position="406"/>
    </location>
</feature>